<keyword evidence="3" id="KW-1185">Reference proteome</keyword>
<dbReference type="AlphaFoldDB" id="A0A5B2W260"/>
<dbReference type="Proteomes" id="UP000324611">
    <property type="component" value="Unassembled WGS sequence"/>
</dbReference>
<sequence length="226" mass="25182">MRISLLLGCLLLCYCSTVKKTAAPANDLYTSAQEWTVTTNDGWFSAKTIRYGAYTTADRKNGITPAVNIAFKNVSNAFNFVVKDKAEQILVQTLNTPLISFSGRKLPDWLEKQAPNTPLFYSLINGIQSQPLVRWELVLKSPHYLELNANKPAGVLRSPAEDIRITAHNRFGVMNSYEKLCYEFQYRGVPVAAVMPGEQPRVWVSKTVTADKEKILAAAIGALLLR</sequence>
<organism evidence="2 3">
    <name type="scientific">Chitinophaga agrisoli</name>
    <dbReference type="NCBI Taxonomy" id="2607653"/>
    <lineage>
        <taxon>Bacteria</taxon>
        <taxon>Pseudomonadati</taxon>
        <taxon>Bacteroidota</taxon>
        <taxon>Chitinophagia</taxon>
        <taxon>Chitinophagales</taxon>
        <taxon>Chitinophagaceae</taxon>
        <taxon>Chitinophaga</taxon>
    </lineage>
</organism>
<reference evidence="2 3" key="2">
    <citation type="submission" date="2019-09" db="EMBL/GenBank/DDBJ databases">
        <authorList>
            <person name="Jin C."/>
        </authorList>
    </citation>
    <scope>NUCLEOTIDE SEQUENCE [LARGE SCALE GENOMIC DNA]</scope>
    <source>
        <strain evidence="2 3">BN140078</strain>
    </source>
</reference>
<dbReference type="EMBL" id="VUOC01000001">
    <property type="protein sequence ID" value="KAA2244948.1"/>
    <property type="molecule type" value="Genomic_DNA"/>
</dbReference>
<feature type="chain" id="PRO_5023084005" evidence="1">
    <location>
        <begin position="23"/>
        <end position="226"/>
    </location>
</feature>
<keyword evidence="1" id="KW-0732">Signal</keyword>
<evidence type="ECO:0000313" key="3">
    <source>
        <dbReference type="Proteomes" id="UP000324611"/>
    </source>
</evidence>
<gene>
    <name evidence="2" type="ORF">F0L74_03020</name>
</gene>
<name>A0A5B2W260_9BACT</name>
<evidence type="ECO:0000313" key="2">
    <source>
        <dbReference type="EMBL" id="KAA2244948.1"/>
    </source>
</evidence>
<feature type="signal peptide" evidence="1">
    <location>
        <begin position="1"/>
        <end position="22"/>
    </location>
</feature>
<evidence type="ECO:0000256" key="1">
    <source>
        <dbReference type="SAM" id="SignalP"/>
    </source>
</evidence>
<accession>A0A5B2W260</accession>
<protein>
    <submittedName>
        <fullName evidence="2">Uncharacterized protein</fullName>
    </submittedName>
</protein>
<reference evidence="2 3" key="1">
    <citation type="submission" date="2019-09" db="EMBL/GenBank/DDBJ databases">
        <title>Chitinophaga ginsengihumi sp. nov., isolated from soil of ginseng rhizosphere.</title>
        <authorList>
            <person name="Lee J."/>
        </authorList>
    </citation>
    <scope>NUCLEOTIDE SEQUENCE [LARGE SCALE GENOMIC DNA]</scope>
    <source>
        <strain evidence="2 3">BN140078</strain>
    </source>
</reference>
<comment type="caution">
    <text evidence="2">The sequence shown here is derived from an EMBL/GenBank/DDBJ whole genome shotgun (WGS) entry which is preliminary data.</text>
</comment>
<dbReference type="RefSeq" id="WP_149836344.1">
    <property type="nucleotide sequence ID" value="NZ_VUOC01000001.1"/>
</dbReference>
<proteinExistence type="predicted"/>